<dbReference type="EMBL" id="JAHWDF010000016">
    <property type="protein sequence ID" value="MBW2962727.1"/>
    <property type="molecule type" value="Genomic_DNA"/>
</dbReference>
<feature type="active site" description="Nucleophile" evidence="3">
    <location>
        <position position="314"/>
    </location>
</feature>
<dbReference type="InterPro" id="IPR016714">
    <property type="entry name" value="MANB/E"/>
</dbReference>
<dbReference type="Pfam" id="PF02156">
    <property type="entry name" value="Glyco_hydro_26"/>
    <property type="match status" value="1"/>
</dbReference>
<dbReference type="InterPro" id="IPR022790">
    <property type="entry name" value="GH26_dom"/>
</dbReference>
<comment type="similarity">
    <text evidence="3">Belongs to the glycosyl hydrolase 26 family.</text>
</comment>
<dbReference type="PROSITE" id="PS51257">
    <property type="entry name" value="PROKAR_LIPOPROTEIN"/>
    <property type="match status" value="1"/>
</dbReference>
<sequence length="386" mass="44842">MRIFHPKKLFSLTIIGLVFTTILLFLSCEKSKKAMSQAEFKKLQQELSDKKANRQTVALFHHLKTLADSGKTLFGQQDYTANNRGWDNMDELSNVKAITGSHPALNSLDFYLITNPNKDTARGRRILNKLTQRTYKEGGVVSFCWHYYNPKTGKNFYDTTKVAKELLPKGALHHKFKHSLQQIASFAKNVKDEEGNLIPIIFRPWHEFDGNWFWWGQNFVSQKDFKELFQFTVTYLRDTLKVNNFLYAFSPDRNFHSEEEYLKRYPGDEFIDVVGMDNYWDFTPEGEGIDSIIKKIQIISAYAKKKNKIAALTEGGVANVPDSLWFTTKLLKVINAPNVNLSYVALWRGEYVPNPKHPAAKDFNNFYQEKNILFQDDLPNLYQFKK</sequence>
<gene>
    <name evidence="6" type="ORF">KW502_13095</name>
</gene>
<keyword evidence="4" id="KW-0472">Membrane</keyword>
<reference evidence="6 7" key="1">
    <citation type="submission" date="2021-07" db="EMBL/GenBank/DDBJ databases">
        <title>Mesonia aestuariivivens sp. nov., isolated from a tidal flat.</title>
        <authorList>
            <person name="Kim Y.-O."/>
            <person name="Yoon J.-H."/>
        </authorList>
    </citation>
    <scope>NUCLEOTIDE SEQUENCE [LARGE SCALE GENOMIC DNA]</scope>
    <source>
        <strain evidence="6 7">JHPTF-M18</strain>
    </source>
</reference>
<dbReference type="PROSITE" id="PS51764">
    <property type="entry name" value="GH26"/>
    <property type="match status" value="1"/>
</dbReference>
<dbReference type="Proteomes" id="UP000719267">
    <property type="component" value="Unassembled WGS sequence"/>
</dbReference>
<evidence type="ECO:0000313" key="7">
    <source>
        <dbReference type="Proteomes" id="UP000719267"/>
    </source>
</evidence>
<dbReference type="GO" id="GO:0016787">
    <property type="term" value="F:hydrolase activity"/>
    <property type="evidence" value="ECO:0007669"/>
    <property type="project" value="UniProtKB-KW"/>
</dbReference>
<dbReference type="PANTHER" id="PTHR40079">
    <property type="entry name" value="MANNAN ENDO-1,4-BETA-MANNOSIDASE E-RELATED"/>
    <property type="match status" value="1"/>
</dbReference>
<dbReference type="PANTHER" id="PTHR40079:SF4">
    <property type="entry name" value="GH26 DOMAIN-CONTAINING PROTEIN-RELATED"/>
    <property type="match status" value="1"/>
</dbReference>
<dbReference type="RefSeq" id="WP_219041008.1">
    <property type="nucleotide sequence ID" value="NZ_JAHWDF010000016.1"/>
</dbReference>
<keyword evidence="7" id="KW-1185">Reference proteome</keyword>
<evidence type="ECO:0000256" key="4">
    <source>
        <dbReference type="SAM" id="Phobius"/>
    </source>
</evidence>
<accession>A0ABS6W4D6</accession>
<evidence type="ECO:0000256" key="2">
    <source>
        <dbReference type="ARBA" id="ARBA00023295"/>
    </source>
</evidence>
<evidence type="ECO:0000256" key="1">
    <source>
        <dbReference type="ARBA" id="ARBA00022801"/>
    </source>
</evidence>
<organism evidence="6 7">
    <name type="scientific">Mesonia aestuariivivens</name>
    <dbReference type="NCBI Taxonomy" id="2796128"/>
    <lineage>
        <taxon>Bacteria</taxon>
        <taxon>Pseudomonadati</taxon>
        <taxon>Bacteroidota</taxon>
        <taxon>Flavobacteriia</taxon>
        <taxon>Flavobacteriales</taxon>
        <taxon>Flavobacteriaceae</taxon>
        <taxon>Mesonia</taxon>
    </lineage>
</organism>
<name>A0ABS6W4D6_9FLAO</name>
<protein>
    <submittedName>
        <fullName evidence="6">Glycoside hydrolase family 26 protein</fullName>
    </submittedName>
</protein>
<dbReference type="PIRSF" id="PIRSF018168">
    <property type="entry name" value="Mannan-1_4-beta-mannosidase"/>
    <property type="match status" value="1"/>
</dbReference>
<feature type="transmembrane region" description="Helical" evidence="4">
    <location>
        <begin position="9"/>
        <end position="27"/>
    </location>
</feature>
<keyword evidence="2 3" id="KW-0326">Glycosidase</keyword>
<comment type="caution">
    <text evidence="6">The sequence shown here is derived from an EMBL/GenBank/DDBJ whole genome shotgun (WGS) entry which is preliminary data.</text>
</comment>
<keyword evidence="4" id="KW-1133">Transmembrane helix</keyword>
<evidence type="ECO:0000256" key="3">
    <source>
        <dbReference type="PROSITE-ProRule" id="PRU01100"/>
    </source>
</evidence>
<proteinExistence type="inferred from homology"/>
<feature type="domain" description="GH26" evidence="5">
    <location>
        <begin position="54"/>
        <end position="376"/>
    </location>
</feature>
<evidence type="ECO:0000259" key="5">
    <source>
        <dbReference type="PROSITE" id="PS51764"/>
    </source>
</evidence>
<dbReference type="InterPro" id="IPR000805">
    <property type="entry name" value="Glyco_hydro_26"/>
</dbReference>
<keyword evidence="1 3" id="KW-0378">Hydrolase</keyword>
<feature type="active site" description="Proton donor" evidence="3">
    <location>
        <position position="207"/>
    </location>
</feature>
<evidence type="ECO:0000313" key="6">
    <source>
        <dbReference type="EMBL" id="MBW2962727.1"/>
    </source>
</evidence>
<keyword evidence="4" id="KW-0812">Transmembrane</keyword>